<keyword evidence="3" id="KW-1185">Reference proteome</keyword>
<feature type="non-terminal residue" evidence="2">
    <location>
        <position position="1"/>
    </location>
</feature>
<feature type="region of interest" description="Disordered" evidence="1">
    <location>
        <begin position="125"/>
        <end position="148"/>
    </location>
</feature>
<comment type="caution">
    <text evidence="2">The sequence shown here is derived from an EMBL/GenBank/DDBJ whole genome shotgun (WGS) entry which is preliminary data.</text>
</comment>
<organism evidence="2 3">
    <name type="scientific">Protopolystoma xenopodis</name>
    <dbReference type="NCBI Taxonomy" id="117903"/>
    <lineage>
        <taxon>Eukaryota</taxon>
        <taxon>Metazoa</taxon>
        <taxon>Spiralia</taxon>
        <taxon>Lophotrochozoa</taxon>
        <taxon>Platyhelminthes</taxon>
        <taxon>Monogenea</taxon>
        <taxon>Polyopisthocotylea</taxon>
        <taxon>Polystomatidea</taxon>
        <taxon>Polystomatidae</taxon>
        <taxon>Protopolystoma</taxon>
    </lineage>
</organism>
<evidence type="ECO:0000313" key="2">
    <source>
        <dbReference type="EMBL" id="VEL31035.1"/>
    </source>
</evidence>
<dbReference type="EMBL" id="CAAALY010117914">
    <property type="protein sequence ID" value="VEL31035.1"/>
    <property type="molecule type" value="Genomic_DNA"/>
</dbReference>
<feature type="region of interest" description="Disordered" evidence="1">
    <location>
        <begin position="65"/>
        <end position="88"/>
    </location>
</feature>
<dbReference type="Proteomes" id="UP000784294">
    <property type="component" value="Unassembled WGS sequence"/>
</dbReference>
<name>A0A3S5FFD1_9PLAT</name>
<sequence>PGEKVPCIPIGQLQEVATVSSNNYNTGRGGARFKRRRDVKLRLDLNFPTLASVVDVGESEGYLASNQKPQSLKSSTPLPDVTKTPETQRSRRLAARLAAVQARTEPVGVCVRDVRSVPSPIQVGAEGVGLIPTSNSTPSSDPQTPDPIQESYEQAELTELASIDIPSPTIAIGNIISKTYFADVKNSPSPSFVSTVNMQDISSVEAHLKPEPLPALSFHQHPIKCEGSESETDPKSSADTEEEAAARKLDETEGLLVQAATKTTQDSEHMDLDSLPIVDE</sequence>
<proteinExistence type="predicted"/>
<evidence type="ECO:0000313" key="3">
    <source>
        <dbReference type="Proteomes" id="UP000784294"/>
    </source>
</evidence>
<feature type="non-terminal residue" evidence="2">
    <location>
        <position position="280"/>
    </location>
</feature>
<evidence type="ECO:0000256" key="1">
    <source>
        <dbReference type="SAM" id="MobiDB-lite"/>
    </source>
</evidence>
<protein>
    <submittedName>
        <fullName evidence="2">Uncharacterized protein</fullName>
    </submittedName>
</protein>
<feature type="compositionally biased region" description="Polar residues" evidence="1">
    <location>
        <begin position="65"/>
        <end position="77"/>
    </location>
</feature>
<reference evidence="2" key="1">
    <citation type="submission" date="2018-11" db="EMBL/GenBank/DDBJ databases">
        <authorList>
            <consortium name="Pathogen Informatics"/>
        </authorList>
    </citation>
    <scope>NUCLEOTIDE SEQUENCE</scope>
</reference>
<gene>
    <name evidence="2" type="ORF">PXEA_LOCUS24475</name>
</gene>
<feature type="compositionally biased region" description="Low complexity" evidence="1">
    <location>
        <begin position="131"/>
        <end position="148"/>
    </location>
</feature>
<feature type="compositionally biased region" description="Basic and acidic residues" evidence="1">
    <location>
        <begin position="224"/>
        <end position="251"/>
    </location>
</feature>
<dbReference type="AlphaFoldDB" id="A0A3S5FFD1"/>
<feature type="region of interest" description="Disordered" evidence="1">
    <location>
        <begin position="224"/>
        <end position="280"/>
    </location>
</feature>
<accession>A0A3S5FFD1</accession>